<organism evidence="8 9">
    <name type="scientific">Spiroplasma chrysopicola DF-1</name>
    <dbReference type="NCBI Taxonomy" id="1276227"/>
    <lineage>
        <taxon>Bacteria</taxon>
        <taxon>Bacillati</taxon>
        <taxon>Mycoplasmatota</taxon>
        <taxon>Mollicutes</taxon>
        <taxon>Entomoplasmatales</taxon>
        <taxon>Spiroplasmataceae</taxon>
        <taxon>Spiroplasma</taxon>
    </lineage>
</organism>
<dbReference type="RefSeq" id="WP_016338456.1">
    <property type="nucleotide sequence ID" value="NC_021280.1"/>
</dbReference>
<feature type="chain" id="PRO_5004371344" evidence="6">
    <location>
        <begin position="24"/>
        <end position="474"/>
    </location>
</feature>
<feature type="domain" description="ABC transporter substrate-binding protein PnrA-like" evidence="7">
    <location>
        <begin position="36"/>
        <end position="199"/>
    </location>
</feature>
<dbReference type="PANTHER" id="PTHR34296">
    <property type="entry name" value="TRANSCRIPTIONAL ACTIVATOR PROTEIN MED"/>
    <property type="match status" value="1"/>
</dbReference>
<evidence type="ECO:0000256" key="6">
    <source>
        <dbReference type="SAM" id="SignalP"/>
    </source>
</evidence>
<dbReference type="PROSITE" id="PS51257">
    <property type="entry name" value="PROKAR_LIPOPROTEIN"/>
    <property type="match status" value="1"/>
</dbReference>
<dbReference type="eggNOG" id="COG1744">
    <property type="taxonomic scope" value="Bacteria"/>
</dbReference>
<feature type="domain" description="ABC transporter substrate-binding protein PnrA-like" evidence="7">
    <location>
        <begin position="270"/>
        <end position="356"/>
    </location>
</feature>
<evidence type="ECO:0000256" key="2">
    <source>
        <dbReference type="ARBA" id="ARBA00022475"/>
    </source>
</evidence>
<dbReference type="STRING" id="1276227.SCHRY_v1c00420"/>
<dbReference type="AlphaFoldDB" id="R4U9V6"/>
<keyword evidence="4" id="KW-0472">Membrane</keyword>
<sequence length="474" mass="51977">MRKLFSILTASSLLVTSTFSVVACAKKYDFNSNVWVITDGGTINDLSFNQSAWEGASKFVVEQKTGELPENWKDVNSRASYFEPSGHTPSDYKTGYVTAKIAGAKTLVLPGFVHGNTIGWAADLVDNIIYIDGSGQGIHAQMKPDRPLVKNIVGITYQAETSGFLAGIGTAIYLNAHQEEYAGNLNIGVYGGMDNPVATSNYLWGFLTASDIFNEIILGDNSQYPNLGKLSAMVKQAVLDLRTTQNLAGENNKAFELKRVNKVQKVLEKNESWFSQSFQAGEGKAISDELLSRKASIIFPVAGPQTQDTIDRIQYNKSNAKVVGVDTEQGKIYGEDYIITSALKEIVESTYDALNNIYSPVCGYDNNSGAWSNEQVDPTQCWINTDQSSADHPTWTGIETTKSVPKNLVNLIHSSDISSKTVFDEIADVLQKLYNGTAGTDKIASELFNQTLTKTYDDQNQVKAWILQKINEAL</sequence>
<dbReference type="InterPro" id="IPR003760">
    <property type="entry name" value="PnrA-like"/>
</dbReference>
<keyword evidence="9" id="KW-1185">Reference proteome</keyword>
<reference evidence="8 9" key="1">
    <citation type="journal article" date="2013" name="Genome Biol. Evol.">
        <title>Complete genomes of two dipteran-associated spiroplasmas provided insights into the origin, dynamics, and impacts of viral invasion in spiroplasma.</title>
        <authorList>
            <person name="Ku C."/>
            <person name="Lo W.S."/>
            <person name="Chen L.L."/>
            <person name="Kuo C.H."/>
        </authorList>
    </citation>
    <scope>NUCLEOTIDE SEQUENCE [LARGE SCALE GENOMIC DNA]</scope>
    <source>
        <strain evidence="8 9">DF-1</strain>
    </source>
</reference>
<dbReference type="Pfam" id="PF02608">
    <property type="entry name" value="Bmp"/>
    <property type="match status" value="2"/>
</dbReference>
<dbReference type="Proteomes" id="UP000013964">
    <property type="component" value="Chromosome"/>
</dbReference>
<keyword evidence="3 6" id="KW-0732">Signal</keyword>
<evidence type="ECO:0000256" key="3">
    <source>
        <dbReference type="ARBA" id="ARBA00022729"/>
    </source>
</evidence>
<evidence type="ECO:0000313" key="8">
    <source>
        <dbReference type="EMBL" id="AGM24629.1"/>
    </source>
</evidence>
<keyword evidence="5" id="KW-0449">Lipoprotein</keyword>
<dbReference type="HOGENOM" id="CLU_046544_0_0_14"/>
<dbReference type="KEGG" id="scr:SCHRY_v1c00420"/>
<feature type="signal peptide" evidence="6">
    <location>
        <begin position="1"/>
        <end position="23"/>
    </location>
</feature>
<dbReference type="Gene3D" id="3.40.50.2300">
    <property type="match status" value="3"/>
</dbReference>
<dbReference type="EMBL" id="CP005077">
    <property type="protein sequence ID" value="AGM24629.1"/>
    <property type="molecule type" value="Genomic_DNA"/>
</dbReference>
<dbReference type="PATRIC" id="fig|1276227.3.peg.43"/>
<keyword evidence="2" id="KW-1003">Cell membrane</keyword>
<evidence type="ECO:0000313" key="9">
    <source>
        <dbReference type="Proteomes" id="UP000013964"/>
    </source>
</evidence>
<evidence type="ECO:0000259" key="7">
    <source>
        <dbReference type="Pfam" id="PF02608"/>
    </source>
</evidence>
<dbReference type="GO" id="GO:0005886">
    <property type="term" value="C:plasma membrane"/>
    <property type="evidence" value="ECO:0007669"/>
    <property type="project" value="UniProtKB-SubCell"/>
</dbReference>
<dbReference type="OrthoDB" id="9769871at2"/>
<comment type="subcellular location">
    <subcellularLocation>
        <location evidence="1">Cell membrane</location>
    </subcellularLocation>
</comment>
<name>R4U9V6_9MOLU</name>
<dbReference type="PANTHER" id="PTHR34296:SF2">
    <property type="entry name" value="ABC TRANSPORTER GUANOSINE-BINDING PROTEIN NUPN"/>
    <property type="match status" value="1"/>
</dbReference>
<accession>R4U9V6</accession>
<evidence type="ECO:0000256" key="4">
    <source>
        <dbReference type="ARBA" id="ARBA00023136"/>
    </source>
</evidence>
<dbReference type="InterPro" id="IPR050957">
    <property type="entry name" value="BMP_lipoprotein"/>
</dbReference>
<evidence type="ECO:0000256" key="1">
    <source>
        <dbReference type="ARBA" id="ARBA00004236"/>
    </source>
</evidence>
<protein>
    <submittedName>
        <fullName evidence="8">Ribose/galactose ABC transporter substrate-binding protein</fullName>
    </submittedName>
</protein>
<evidence type="ECO:0000256" key="5">
    <source>
        <dbReference type="ARBA" id="ARBA00023288"/>
    </source>
</evidence>
<gene>
    <name evidence="8" type="ORF">SCHRY_v1c00420</name>
</gene>
<proteinExistence type="predicted"/>